<keyword evidence="10" id="KW-0325">Glycoprotein</keyword>
<organism evidence="16 17">
    <name type="scientific">Trapa natans</name>
    <name type="common">Water chestnut</name>
    <dbReference type="NCBI Taxonomy" id="22666"/>
    <lineage>
        <taxon>Eukaryota</taxon>
        <taxon>Viridiplantae</taxon>
        <taxon>Streptophyta</taxon>
        <taxon>Embryophyta</taxon>
        <taxon>Tracheophyta</taxon>
        <taxon>Spermatophyta</taxon>
        <taxon>Magnoliopsida</taxon>
        <taxon>eudicotyledons</taxon>
        <taxon>Gunneridae</taxon>
        <taxon>Pentapetalae</taxon>
        <taxon>rosids</taxon>
        <taxon>malvids</taxon>
        <taxon>Myrtales</taxon>
        <taxon>Lythraceae</taxon>
        <taxon>Trapa</taxon>
    </lineage>
</organism>
<keyword evidence="7" id="KW-0547">Nucleotide-binding</keyword>
<protein>
    <recommendedName>
        <fullName evidence="2">non-specific serine/threonine protein kinase</fullName>
        <ecNumber evidence="2">2.7.11.1</ecNumber>
    </recommendedName>
</protein>
<evidence type="ECO:0000256" key="5">
    <source>
        <dbReference type="ARBA" id="ARBA00022679"/>
    </source>
</evidence>
<dbReference type="FunFam" id="3.80.10.10:FF:000874">
    <property type="entry name" value="Probable LRR receptor-like serine/threonine-protein kinase RFK1"/>
    <property type="match status" value="1"/>
</dbReference>
<keyword evidence="9" id="KW-0675">Receptor</keyword>
<comment type="catalytic activity">
    <reaction evidence="11">
        <text>L-threonyl-[protein] + ATP = O-phospho-L-threonyl-[protein] + ADP + H(+)</text>
        <dbReference type="Rhea" id="RHEA:46608"/>
        <dbReference type="Rhea" id="RHEA-COMP:11060"/>
        <dbReference type="Rhea" id="RHEA-COMP:11605"/>
        <dbReference type="ChEBI" id="CHEBI:15378"/>
        <dbReference type="ChEBI" id="CHEBI:30013"/>
        <dbReference type="ChEBI" id="CHEBI:30616"/>
        <dbReference type="ChEBI" id="CHEBI:61977"/>
        <dbReference type="ChEBI" id="CHEBI:456216"/>
        <dbReference type="EC" id="2.7.11.1"/>
    </reaction>
</comment>
<dbReference type="InterPro" id="IPR051824">
    <property type="entry name" value="LRR_Rcpt-Like_S/T_Kinase"/>
</dbReference>
<dbReference type="GO" id="GO:0005524">
    <property type="term" value="F:ATP binding"/>
    <property type="evidence" value="ECO:0007669"/>
    <property type="project" value="UniProtKB-KW"/>
</dbReference>
<comment type="catalytic activity">
    <reaction evidence="12">
        <text>L-seryl-[protein] + ATP = O-phospho-L-seryl-[protein] + ADP + H(+)</text>
        <dbReference type="Rhea" id="RHEA:17989"/>
        <dbReference type="Rhea" id="RHEA-COMP:9863"/>
        <dbReference type="Rhea" id="RHEA-COMP:11604"/>
        <dbReference type="ChEBI" id="CHEBI:15378"/>
        <dbReference type="ChEBI" id="CHEBI:29999"/>
        <dbReference type="ChEBI" id="CHEBI:30616"/>
        <dbReference type="ChEBI" id="CHEBI:83421"/>
        <dbReference type="ChEBI" id="CHEBI:456216"/>
        <dbReference type="EC" id="2.7.11.1"/>
    </reaction>
</comment>
<evidence type="ECO:0000256" key="4">
    <source>
        <dbReference type="ARBA" id="ARBA00022553"/>
    </source>
</evidence>
<keyword evidence="4" id="KW-0597">Phosphoprotein</keyword>
<dbReference type="InterPro" id="IPR001611">
    <property type="entry name" value="Leu-rich_rpt"/>
</dbReference>
<dbReference type="Pfam" id="PF11721">
    <property type="entry name" value="Malectin"/>
    <property type="match status" value="1"/>
</dbReference>
<dbReference type="Gene3D" id="2.60.120.430">
    <property type="entry name" value="Galactose-binding lectin"/>
    <property type="match status" value="1"/>
</dbReference>
<dbReference type="SUPFAM" id="SSF56112">
    <property type="entry name" value="Protein kinase-like (PK-like)"/>
    <property type="match status" value="1"/>
</dbReference>
<dbReference type="AlphaFoldDB" id="A0AAN7R095"/>
<evidence type="ECO:0000256" key="11">
    <source>
        <dbReference type="ARBA" id="ARBA00047899"/>
    </source>
</evidence>
<evidence type="ECO:0000256" key="14">
    <source>
        <dbReference type="SAM" id="SignalP"/>
    </source>
</evidence>
<dbReference type="Gene3D" id="3.30.200.20">
    <property type="entry name" value="Phosphorylase Kinase, domain 1"/>
    <property type="match status" value="1"/>
</dbReference>
<dbReference type="PANTHER" id="PTHR48006">
    <property type="entry name" value="LEUCINE-RICH REPEAT-CONTAINING PROTEIN DDB_G0281931-RELATED"/>
    <property type="match status" value="1"/>
</dbReference>
<evidence type="ECO:0000313" key="16">
    <source>
        <dbReference type="EMBL" id="KAK4786694.1"/>
    </source>
</evidence>
<dbReference type="FunFam" id="3.80.10.10:FF:000452">
    <property type="entry name" value="Probable LRR receptor-like serine/threonine-protein kinase RFK1"/>
    <property type="match status" value="1"/>
</dbReference>
<keyword evidence="3" id="KW-0723">Serine/threonine-protein kinase</keyword>
<proteinExistence type="predicted"/>
<feature type="chain" id="PRO_5042863832" description="non-specific serine/threonine protein kinase" evidence="14">
    <location>
        <begin position="26"/>
        <end position="689"/>
    </location>
</feature>
<sequence>MAGRMIFSFFIIGVCCCSLLGFAASKIPQEEADALREITTALGAQFWDFNEDTCEIRKFGVTLDPPKGAYTSTINCSCNVGNDTFCHVIAVVLKGYSLPGILPPQLAKLQYLQKVDFSLNFLTGTIPAEWASLQLTYIALLVNRLSGELPKMLGNITSLTYLVLSSNNLTGSFPISLAGLTNLTDFRINDNNFNGTIPTFITNWKHLTRLELHASGLEGPIPTEISTLSQMTIMKISDINGPGQTIPVLSNMTSLQLLVMRSCNLSGEIPSYLWTLDTLEMLDVSFNKLVGRIPPGVTFQRLRFIFLSGNLLSGPVPNSVLKDGVSLDLSYNNFIRQTSLQPTCQKDMNLNLNLFRSSSPVNDLSRVIPCLDDFHCHSYSNCLHVNCGGEDIKTVDYQSRFLYQGDGNDKLVYKNFDIELVAGGALRSVVDVFNVTVTDNILDIRLYFAGKGTTRIPRRGVYGPLISAISVVSDTKVCSSSKKGSKVQIAVGVGVGAAAVFILAALLFLWWKCNPSRKAALGKNPGMASVDQQTAIFTLKQIKEATNNFSPANKIGEGGFGPVFKACHKQKTGGLLELMDKNLKDEVDPEEIDLFVKIAILCTNVSPSVRPTMSEVVKMLEGEIPIPEVIPTNYTEDLRFTAVRDLLRPGRNQDYTGSQTRMLNSLGSSFAYSQQFIEILPELRQQVVL</sequence>
<comment type="caution">
    <text evidence="16">The sequence shown here is derived from an EMBL/GenBank/DDBJ whole genome shotgun (WGS) entry which is preliminary data.</text>
</comment>
<keyword evidence="13" id="KW-0472">Membrane</keyword>
<dbReference type="GO" id="GO:0004674">
    <property type="term" value="F:protein serine/threonine kinase activity"/>
    <property type="evidence" value="ECO:0007669"/>
    <property type="project" value="UniProtKB-KW"/>
</dbReference>
<evidence type="ECO:0000256" key="13">
    <source>
        <dbReference type="SAM" id="Phobius"/>
    </source>
</evidence>
<dbReference type="PANTHER" id="PTHR48006:SF72">
    <property type="entry name" value="LRR RECEPTOR-LIKE SERINE_THREONINE-PROTEIN KINASE RFK1-RELATED"/>
    <property type="match status" value="1"/>
</dbReference>
<reference evidence="16 17" key="1">
    <citation type="journal article" date="2023" name="Hortic Res">
        <title>Pangenome of water caltrop reveals structural variations and asymmetric subgenome divergence after allopolyploidization.</title>
        <authorList>
            <person name="Zhang X."/>
            <person name="Chen Y."/>
            <person name="Wang L."/>
            <person name="Yuan Y."/>
            <person name="Fang M."/>
            <person name="Shi L."/>
            <person name="Lu R."/>
            <person name="Comes H.P."/>
            <person name="Ma Y."/>
            <person name="Chen Y."/>
            <person name="Huang G."/>
            <person name="Zhou Y."/>
            <person name="Zheng Z."/>
            <person name="Qiu Y."/>
        </authorList>
    </citation>
    <scope>NUCLEOTIDE SEQUENCE [LARGE SCALE GENOMIC DNA]</scope>
    <source>
        <strain evidence="16">F231</strain>
    </source>
</reference>
<dbReference type="Proteomes" id="UP001346149">
    <property type="component" value="Unassembled WGS sequence"/>
</dbReference>
<name>A0AAN7R095_TRANT</name>
<evidence type="ECO:0000256" key="7">
    <source>
        <dbReference type="ARBA" id="ARBA00022741"/>
    </source>
</evidence>
<keyword evidence="6 14" id="KW-0732">Signal</keyword>
<evidence type="ECO:0000256" key="12">
    <source>
        <dbReference type="ARBA" id="ARBA00048679"/>
    </source>
</evidence>
<evidence type="ECO:0000256" key="8">
    <source>
        <dbReference type="ARBA" id="ARBA00022840"/>
    </source>
</evidence>
<accession>A0AAN7R095</accession>
<evidence type="ECO:0000256" key="1">
    <source>
        <dbReference type="ARBA" id="ARBA00004479"/>
    </source>
</evidence>
<evidence type="ECO:0000256" key="10">
    <source>
        <dbReference type="ARBA" id="ARBA00023180"/>
    </source>
</evidence>
<dbReference type="InterPro" id="IPR032675">
    <property type="entry name" value="LRR_dom_sf"/>
</dbReference>
<dbReference type="SUPFAM" id="SSF52058">
    <property type="entry name" value="L domain-like"/>
    <property type="match status" value="1"/>
</dbReference>
<feature type="signal peptide" evidence="14">
    <location>
        <begin position="1"/>
        <end position="25"/>
    </location>
</feature>
<keyword evidence="5" id="KW-0808">Transferase</keyword>
<evidence type="ECO:0000259" key="15">
    <source>
        <dbReference type="Pfam" id="PF11721"/>
    </source>
</evidence>
<keyword evidence="13" id="KW-0812">Transmembrane</keyword>
<dbReference type="EC" id="2.7.11.1" evidence="2"/>
<dbReference type="InterPro" id="IPR011009">
    <property type="entry name" value="Kinase-like_dom_sf"/>
</dbReference>
<feature type="transmembrane region" description="Helical" evidence="13">
    <location>
        <begin position="489"/>
        <end position="511"/>
    </location>
</feature>
<evidence type="ECO:0000256" key="3">
    <source>
        <dbReference type="ARBA" id="ARBA00022527"/>
    </source>
</evidence>
<evidence type="ECO:0000256" key="9">
    <source>
        <dbReference type="ARBA" id="ARBA00023170"/>
    </source>
</evidence>
<dbReference type="Pfam" id="PF00560">
    <property type="entry name" value="LRR_1"/>
    <property type="match status" value="2"/>
</dbReference>
<dbReference type="GO" id="GO:0016020">
    <property type="term" value="C:membrane"/>
    <property type="evidence" value="ECO:0007669"/>
    <property type="project" value="UniProtKB-SubCell"/>
</dbReference>
<keyword evidence="13" id="KW-1133">Transmembrane helix</keyword>
<gene>
    <name evidence="16" type="ORF">SAY86_010527</name>
</gene>
<dbReference type="Gene3D" id="3.80.10.10">
    <property type="entry name" value="Ribonuclease Inhibitor"/>
    <property type="match status" value="3"/>
</dbReference>
<keyword evidence="3" id="KW-0418">Kinase</keyword>
<keyword evidence="8" id="KW-0067">ATP-binding</keyword>
<dbReference type="EMBL" id="JAXQNO010000012">
    <property type="protein sequence ID" value="KAK4786694.1"/>
    <property type="molecule type" value="Genomic_DNA"/>
</dbReference>
<evidence type="ECO:0000313" key="17">
    <source>
        <dbReference type="Proteomes" id="UP001346149"/>
    </source>
</evidence>
<dbReference type="InterPro" id="IPR021720">
    <property type="entry name" value="Malectin_dom"/>
</dbReference>
<feature type="domain" description="Malectin" evidence="15">
    <location>
        <begin position="408"/>
        <end position="469"/>
    </location>
</feature>
<evidence type="ECO:0000256" key="6">
    <source>
        <dbReference type="ARBA" id="ARBA00022729"/>
    </source>
</evidence>
<comment type="subcellular location">
    <subcellularLocation>
        <location evidence="1">Membrane</location>
        <topology evidence="1">Single-pass type I membrane protein</topology>
    </subcellularLocation>
</comment>
<evidence type="ECO:0000256" key="2">
    <source>
        <dbReference type="ARBA" id="ARBA00012513"/>
    </source>
</evidence>
<keyword evidence="17" id="KW-1185">Reference proteome</keyword>